<dbReference type="GO" id="GO:0006633">
    <property type="term" value="P:fatty acid biosynthetic process"/>
    <property type="evidence" value="ECO:0007669"/>
    <property type="project" value="TreeGrafter"/>
</dbReference>
<keyword evidence="3" id="KW-0597">Phosphoprotein</keyword>
<sequence>MFSDLVCNSGTILISGEFGIGMSKWMIKERGVKRIVIMLEKSAYEIERYRPDSSTNRTLQRIYIKEFQRREGRCESECRRIGTESIEQNNSELFSDWLDLKQIAEQYHAFIEIIRTDITEFDQVLQHISRINQDHKHPVRGIIHIAMVLHDSLVINMTEEMLSKAMKPKICGALNLHYASVKTLSPLNFFITLSSVSNHAGIIKQSNYNAGNNFLDAISHWRFYCKKLPSLSVSLPIISEDRYVHKKQNDYSVQGKGPEFIPAIYAFKMIEQLYIEQQTITVDCCSTPIILAMDWRTFLRTKQRSLTRLINIAEQYMKDEKVEEEDEMLIDHKVNELKSIDLKMITNKIHIAVSKLFGASSVDRIDLNTPLSEQGMDSLTAVEVHNWSEKEMTINIPIVELLQGMSVNDLGSYVHSKLINRHSAASLSNNNNETKNSLLSKEQDDILDGYTATSLLVPLYSSHSSKHLLFCIHGVVGFYQTFIQFAHELTKIYEHDCPSIYAFQASGYKPDEPFIDTIQMIAEEYILQMKRLQPIGPYHIAAYSFGGLIAYEIVRQLHKNHEETVKSLILFDPLSPNDKYVSLVQETTMFEAFYIIYHYLLDEDVPYDSVDEILKLPEQQRNEIENEMMKKVLPALGPLISSSHDKADANTENQKQFLDRILQIIGIHAKANRNYTINFETNLICDKKLVNNVIMFSVLENSNSEYTSKRQFKNQHQIWKSLLPHLHVEIVQANHGTLLQEASNVNYIVRKLKSIDIL</sequence>
<reference evidence="5" key="1">
    <citation type="submission" date="2021-02" db="EMBL/GenBank/DDBJ databases">
        <authorList>
            <person name="Nowell W R."/>
        </authorList>
    </citation>
    <scope>NUCLEOTIDE SEQUENCE</scope>
</reference>
<dbReference type="SUPFAM" id="SSF53474">
    <property type="entry name" value="alpha/beta-Hydrolases"/>
    <property type="match status" value="1"/>
</dbReference>
<feature type="domain" description="Carrier" evidence="4">
    <location>
        <begin position="343"/>
        <end position="418"/>
    </location>
</feature>
<dbReference type="InterPro" id="IPR009081">
    <property type="entry name" value="PP-bd_ACP"/>
</dbReference>
<dbReference type="EMBL" id="CAJOBC010089142">
    <property type="protein sequence ID" value="CAF4377380.1"/>
    <property type="molecule type" value="Genomic_DNA"/>
</dbReference>
<dbReference type="Pfam" id="PF08659">
    <property type="entry name" value="KR"/>
    <property type="match status" value="1"/>
</dbReference>
<evidence type="ECO:0000259" key="4">
    <source>
        <dbReference type="PROSITE" id="PS50075"/>
    </source>
</evidence>
<dbReference type="PROSITE" id="PS50075">
    <property type="entry name" value="CARRIER"/>
    <property type="match status" value="1"/>
</dbReference>
<dbReference type="EC" id="3.1.2.14" evidence="1"/>
<dbReference type="InterPro" id="IPR050091">
    <property type="entry name" value="PKS_NRPS_Biosynth_Enz"/>
</dbReference>
<dbReference type="InterPro" id="IPR001031">
    <property type="entry name" value="Thioesterase"/>
</dbReference>
<dbReference type="Proteomes" id="UP000663829">
    <property type="component" value="Unassembled WGS sequence"/>
</dbReference>
<dbReference type="InterPro" id="IPR029058">
    <property type="entry name" value="AB_hydrolase_fold"/>
</dbReference>
<dbReference type="Gene3D" id="3.40.50.1820">
    <property type="entry name" value="alpha/beta hydrolase"/>
    <property type="match status" value="1"/>
</dbReference>
<dbReference type="SMART" id="SM00822">
    <property type="entry name" value="PKS_KR"/>
    <property type="match status" value="1"/>
</dbReference>
<name>A0A815UBN6_9BILA</name>
<evidence type="ECO:0000313" key="5">
    <source>
        <dbReference type="EMBL" id="CAF1517570.1"/>
    </source>
</evidence>
<dbReference type="InterPro" id="IPR020806">
    <property type="entry name" value="PKS_PP-bd"/>
</dbReference>
<dbReference type="PANTHER" id="PTHR43775:SF37">
    <property type="entry name" value="SI:DKEY-61P9.11"/>
    <property type="match status" value="1"/>
</dbReference>
<dbReference type="PANTHER" id="PTHR43775">
    <property type="entry name" value="FATTY ACID SYNTHASE"/>
    <property type="match status" value="1"/>
</dbReference>
<protein>
    <recommendedName>
        <fullName evidence="1">oleoyl-[acyl-carrier-protein] hydrolase</fullName>
        <ecNumber evidence="1">3.1.2.14</ecNumber>
    </recommendedName>
</protein>
<dbReference type="SUPFAM" id="SSF47336">
    <property type="entry name" value="ACP-like"/>
    <property type="match status" value="1"/>
</dbReference>
<proteinExistence type="predicted"/>
<evidence type="ECO:0000313" key="6">
    <source>
        <dbReference type="EMBL" id="CAF4377380.1"/>
    </source>
</evidence>
<dbReference type="Gene3D" id="3.40.50.720">
    <property type="entry name" value="NAD(P)-binding Rossmann-like Domain"/>
    <property type="match status" value="1"/>
</dbReference>
<dbReference type="InterPro" id="IPR036736">
    <property type="entry name" value="ACP-like_sf"/>
</dbReference>
<organism evidence="5 7">
    <name type="scientific">Didymodactylos carnosus</name>
    <dbReference type="NCBI Taxonomy" id="1234261"/>
    <lineage>
        <taxon>Eukaryota</taxon>
        <taxon>Metazoa</taxon>
        <taxon>Spiralia</taxon>
        <taxon>Gnathifera</taxon>
        <taxon>Rotifera</taxon>
        <taxon>Eurotatoria</taxon>
        <taxon>Bdelloidea</taxon>
        <taxon>Philodinida</taxon>
        <taxon>Philodinidae</taxon>
        <taxon>Didymodactylos</taxon>
    </lineage>
</organism>
<dbReference type="EMBL" id="CAJNOQ010023594">
    <property type="protein sequence ID" value="CAF1517570.1"/>
    <property type="molecule type" value="Genomic_DNA"/>
</dbReference>
<dbReference type="GO" id="GO:0004312">
    <property type="term" value="F:fatty acid synthase activity"/>
    <property type="evidence" value="ECO:0007669"/>
    <property type="project" value="TreeGrafter"/>
</dbReference>
<evidence type="ECO:0000256" key="3">
    <source>
        <dbReference type="ARBA" id="ARBA00022553"/>
    </source>
</evidence>
<evidence type="ECO:0000256" key="1">
    <source>
        <dbReference type="ARBA" id="ARBA00012480"/>
    </source>
</evidence>
<dbReference type="Gene3D" id="1.10.1200.10">
    <property type="entry name" value="ACP-like"/>
    <property type="match status" value="1"/>
</dbReference>
<evidence type="ECO:0000313" key="7">
    <source>
        <dbReference type="Proteomes" id="UP000663829"/>
    </source>
</evidence>
<dbReference type="SUPFAM" id="SSF51735">
    <property type="entry name" value="NAD(P)-binding Rossmann-fold domains"/>
    <property type="match status" value="1"/>
</dbReference>
<keyword evidence="7" id="KW-1185">Reference proteome</keyword>
<keyword evidence="2" id="KW-0596">Phosphopantetheine</keyword>
<dbReference type="Proteomes" id="UP000681722">
    <property type="component" value="Unassembled WGS sequence"/>
</dbReference>
<dbReference type="GO" id="GO:0016297">
    <property type="term" value="F:fatty acyl-[ACP] hydrolase activity"/>
    <property type="evidence" value="ECO:0007669"/>
    <property type="project" value="UniProtKB-EC"/>
</dbReference>
<dbReference type="Pfam" id="PF23297">
    <property type="entry name" value="ACP_SdgA_C"/>
    <property type="match status" value="1"/>
</dbReference>
<dbReference type="InterPro" id="IPR036291">
    <property type="entry name" value="NAD(P)-bd_dom_sf"/>
</dbReference>
<evidence type="ECO:0000256" key="2">
    <source>
        <dbReference type="ARBA" id="ARBA00022450"/>
    </source>
</evidence>
<gene>
    <name evidence="5" type="ORF">GPM918_LOCUS37403</name>
    <name evidence="6" type="ORF">SRO942_LOCUS38168</name>
</gene>
<dbReference type="AlphaFoldDB" id="A0A815UBN6"/>
<comment type="caution">
    <text evidence="5">The sequence shown here is derived from an EMBL/GenBank/DDBJ whole genome shotgun (WGS) entry which is preliminary data.</text>
</comment>
<dbReference type="GO" id="GO:0031177">
    <property type="term" value="F:phosphopantetheine binding"/>
    <property type="evidence" value="ECO:0007669"/>
    <property type="project" value="InterPro"/>
</dbReference>
<dbReference type="SMART" id="SM00823">
    <property type="entry name" value="PKS_PP"/>
    <property type="match status" value="1"/>
</dbReference>
<dbReference type="InterPro" id="IPR057326">
    <property type="entry name" value="KR_dom"/>
</dbReference>
<accession>A0A815UBN6</accession>
<dbReference type="InterPro" id="IPR013968">
    <property type="entry name" value="PKS_KR"/>
</dbReference>
<dbReference type="OrthoDB" id="329835at2759"/>
<dbReference type="Pfam" id="PF00975">
    <property type="entry name" value="Thioesterase"/>
    <property type="match status" value="1"/>
</dbReference>